<sequence>MAQEEAATQQEQRGGARLHAFLPRHIIVLVHGNNGAPTDFDAIESALVKKYGFDDILIIKSKVNHTQTSLGVEVGGSRLASEVYQEVFQHELHPDINSYKFSIIAHSLGGLYARFALVQLMESLSPLDIQYVSFVTICTPHLGSRRPRGDSTLKNVWRMGVHTVLATNALYGRTGVDLLIDSSSDDDNGSPVPPILETMTNPEFEYLNALKRFRSGTLVAMTDGDMLVPYASASIRNFNPYPSAMLTDKFTEWRWHVHHSGFTTPVETDSCPPPPFWRKLGSRVNLATITIEKLHVGVDVSTCERFQSVEGYDADNKQEVEFPYAMIQRLQQAIPWRRIDVTVEPCGVKGKFRIHDWPINKMQPPGCRADEFIDLLCEMVGHDHELEPLLEVNEDQRSSSNATPVDSSDDDTASRNSFGGPIINRFLEKFQKTTPSDNQVSSPVSAESSNVDDENQQQPRNSFFGNGMNRMREKFQKKQDVGSQYDGAQPSPSTSSGVAGKSMETESENTGRSSFGAMGMRFMEKFAKKETPSPAPTTAGTPTVSSSTTTSTDSFTTTSSFVAGRM</sequence>
<reference evidence="4" key="1">
    <citation type="journal article" date="2010" name="Genome Biol.">
        <title>Genome sequence of the necrotrophic plant pathogen Pythium ultimum reveals original pathogenicity mechanisms and effector repertoire.</title>
        <authorList>
            <person name="Levesque C.A."/>
            <person name="Brouwer H."/>
            <person name="Cano L."/>
            <person name="Hamilton J.P."/>
            <person name="Holt C."/>
            <person name="Huitema E."/>
            <person name="Raffaele S."/>
            <person name="Robideau G.P."/>
            <person name="Thines M."/>
            <person name="Win J."/>
            <person name="Zerillo M.M."/>
            <person name="Beakes G.W."/>
            <person name="Boore J.L."/>
            <person name="Busam D."/>
            <person name="Dumas B."/>
            <person name="Ferriera S."/>
            <person name="Fuerstenberg S.I."/>
            <person name="Gachon C.M."/>
            <person name="Gaulin E."/>
            <person name="Govers F."/>
            <person name="Grenville-Briggs L."/>
            <person name="Horner N."/>
            <person name="Hostetler J."/>
            <person name="Jiang R.H."/>
            <person name="Johnson J."/>
            <person name="Krajaejun T."/>
            <person name="Lin H."/>
            <person name="Meijer H.J."/>
            <person name="Moore B."/>
            <person name="Morris P."/>
            <person name="Phuntmart V."/>
            <person name="Puiu D."/>
            <person name="Shetty J."/>
            <person name="Stajich J.E."/>
            <person name="Tripathy S."/>
            <person name="Wawra S."/>
            <person name="van West P."/>
            <person name="Whitty B.R."/>
            <person name="Coutinho P.M."/>
            <person name="Henrissat B."/>
            <person name="Martin F."/>
            <person name="Thomas P.D."/>
            <person name="Tyler B.M."/>
            <person name="De Vries R.P."/>
            <person name="Kamoun S."/>
            <person name="Yandell M."/>
            <person name="Tisserat N."/>
            <person name="Buell C.R."/>
        </authorList>
    </citation>
    <scope>NUCLEOTIDE SEQUENCE</scope>
    <source>
        <strain evidence="4">DAOM:BR144</strain>
    </source>
</reference>
<feature type="region of interest" description="Disordered" evidence="1">
    <location>
        <begin position="392"/>
        <end position="420"/>
    </location>
</feature>
<dbReference type="EMBL" id="GL376631">
    <property type="status" value="NOT_ANNOTATED_CDS"/>
    <property type="molecule type" value="Genomic_DNA"/>
</dbReference>
<evidence type="ECO:0000256" key="1">
    <source>
        <dbReference type="SAM" id="MobiDB-lite"/>
    </source>
</evidence>
<dbReference type="InterPro" id="IPR029058">
    <property type="entry name" value="AB_hydrolase_fold"/>
</dbReference>
<proteinExistence type="predicted"/>
<feature type="domain" description="DUF676" evidence="2">
    <location>
        <begin position="24"/>
        <end position="232"/>
    </location>
</feature>
<dbReference type="InParanoid" id="K3WHW0"/>
<dbReference type="PANTHER" id="PTHR12482:SF62">
    <property type="entry name" value="LIPASE ROG1-RELATED"/>
    <property type="match status" value="1"/>
</dbReference>
<protein>
    <recommendedName>
        <fullName evidence="2">DUF676 domain-containing protein</fullName>
    </recommendedName>
</protein>
<dbReference type="OMA" id="WAVEHND"/>
<dbReference type="InterPro" id="IPR044294">
    <property type="entry name" value="Lipase-like"/>
</dbReference>
<keyword evidence="4" id="KW-1185">Reference proteome</keyword>
<dbReference type="Gene3D" id="3.40.50.1820">
    <property type="entry name" value="alpha/beta hydrolase"/>
    <property type="match status" value="1"/>
</dbReference>
<dbReference type="Pfam" id="PF05057">
    <property type="entry name" value="DUF676"/>
    <property type="match status" value="1"/>
</dbReference>
<dbReference type="VEuPathDB" id="FungiDB:PYU1_G004541"/>
<feature type="compositionally biased region" description="Basic and acidic residues" evidence="1">
    <location>
        <begin position="470"/>
        <end position="480"/>
    </location>
</feature>
<dbReference type="SUPFAM" id="SSF53474">
    <property type="entry name" value="alpha/beta-Hydrolases"/>
    <property type="match status" value="1"/>
</dbReference>
<reference evidence="4" key="2">
    <citation type="submission" date="2010-04" db="EMBL/GenBank/DDBJ databases">
        <authorList>
            <person name="Buell R."/>
            <person name="Hamilton J."/>
            <person name="Hostetler J."/>
        </authorList>
    </citation>
    <scope>NUCLEOTIDE SEQUENCE [LARGE SCALE GENOMIC DNA]</scope>
    <source>
        <strain evidence="4">DAOM:BR144</strain>
    </source>
</reference>
<feature type="region of interest" description="Disordered" evidence="1">
    <location>
        <begin position="528"/>
        <end position="566"/>
    </location>
</feature>
<dbReference type="HOGENOM" id="CLU_035103_0_0_1"/>
<reference evidence="3" key="3">
    <citation type="submission" date="2015-02" db="UniProtKB">
        <authorList>
            <consortium name="EnsemblProtists"/>
        </authorList>
    </citation>
    <scope>IDENTIFICATION</scope>
    <source>
        <strain evidence="3">DAOM BR144</strain>
    </source>
</reference>
<dbReference type="InterPro" id="IPR007751">
    <property type="entry name" value="DUF676_lipase-like"/>
</dbReference>
<evidence type="ECO:0000313" key="3">
    <source>
        <dbReference type="EnsemblProtists" id="PYU1_T004552"/>
    </source>
</evidence>
<dbReference type="EnsemblProtists" id="PYU1_T004552">
    <property type="protein sequence ID" value="PYU1_T004552"/>
    <property type="gene ID" value="PYU1_G004541"/>
</dbReference>
<dbReference type="Proteomes" id="UP000019132">
    <property type="component" value="Unassembled WGS sequence"/>
</dbReference>
<feature type="region of interest" description="Disordered" evidence="1">
    <location>
        <begin position="433"/>
        <end position="515"/>
    </location>
</feature>
<evidence type="ECO:0000259" key="2">
    <source>
        <dbReference type="Pfam" id="PF05057"/>
    </source>
</evidence>
<organism evidence="3 4">
    <name type="scientific">Globisporangium ultimum (strain ATCC 200006 / CBS 805.95 / DAOM BR144)</name>
    <name type="common">Pythium ultimum</name>
    <dbReference type="NCBI Taxonomy" id="431595"/>
    <lineage>
        <taxon>Eukaryota</taxon>
        <taxon>Sar</taxon>
        <taxon>Stramenopiles</taxon>
        <taxon>Oomycota</taxon>
        <taxon>Peronosporomycetes</taxon>
        <taxon>Pythiales</taxon>
        <taxon>Pythiaceae</taxon>
        <taxon>Globisporangium</taxon>
    </lineage>
</organism>
<feature type="compositionally biased region" description="Low complexity" evidence="1">
    <location>
        <begin position="536"/>
        <end position="560"/>
    </location>
</feature>
<feature type="compositionally biased region" description="Polar residues" evidence="1">
    <location>
        <begin position="433"/>
        <end position="449"/>
    </location>
</feature>
<evidence type="ECO:0000313" key="4">
    <source>
        <dbReference type="Proteomes" id="UP000019132"/>
    </source>
</evidence>
<accession>K3WHW0</accession>
<dbReference type="PANTHER" id="PTHR12482">
    <property type="entry name" value="LIPASE ROG1-RELATED-RELATED"/>
    <property type="match status" value="1"/>
</dbReference>
<name>K3WHW0_GLOUD</name>
<dbReference type="AlphaFoldDB" id="K3WHW0"/>
<dbReference type="eggNOG" id="KOG4372">
    <property type="taxonomic scope" value="Eukaryota"/>
</dbReference>